<evidence type="ECO:0000259" key="6">
    <source>
        <dbReference type="PROSITE" id="PS50111"/>
    </source>
</evidence>
<dbReference type="GO" id="GO:0007165">
    <property type="term" value="P:signal transduction"/>
    <property type="evidence" value="ECO:0007669"/>
    <property type="project" value="UniProtKB-KW"/>
</dbReference>
<dbReference type="eggNOG" id="arCOG06364">
    <property type="taxonomic scope" value="Archaea"/>
</dbReference>
<evidence type="ECO:0000256" key="2">
    <source>
        <dbReference type="ARBA" id="ARBA00029447"/>
    </source>
</evidence>
<dbReference type="InterPro" id="IPR004089">
    <property type="entry name" value="MCPsignal_dom"/>
</dbReference>
<evidence type="ECO:0000256" key="5">
    <source>
        <dbReference type="SAM" id="MobiDB-lite"/>
    </source>
</evidence>
<dbReference type="Pfam" id="PF00672">
    <property type="entry name" value="HAMP"/>
    <property type="match status" value="2"/>
</dbReference>
<comment type="similarity">
    <text evidence="2">Belongs to the methyl-accepting chemotaxis (MCP) protein family.</text>
</comment>
<dbReference type="InterPro" id="IPR003660">
    <property type="entry name" value="HAMP_dom"/>
</dbReference>
<dbReference type="GO" id="GO:0004888">
    <property type="term" value="F:transmembrane signaling receptor activity"/>
    <property type="evidence" value="ECO:0007669"/>
    <property type="project" value="InterPro"/>
</dbReference>
<feature type="domain" description="Methyl-accepting transducer" evidence="6">
    <location>
        <begin position="199"/>
        <end position="441"/>
    </location>
</feature>
<dbReference type="CDD" id="cd06225">
    <property type="entry name" value="HAMP"/>
    <property type="match status" value="2"/>
</dbReference>
<dbReference type="SMART" id="SM00283">
    <property type="entry name" value="MA"/>
    <property type="match status" value="1"/>
</dbReference>
<dbReference type="PROSITE" id="PS50111">
    <property type="entry name" value="CHEMOTAXIS_TRANSDUC_2"/>
    <property type="match status" value="1"/>
</dbReference>
<feature type="compositionally biased region" description="Gly residues" evidence="5">
    <location>
        <begin position="499"/>
        <end position="510"/>
    </location>
</feature>
<feature type="coiled-coil region" evidence="4">
    <location>
        <begin position="101"/>
        <end position="128"/>
    </location>
</feature>
<dbReference type="EMBL" id="ASGZ01000035">
    <property type="protein sequence ID" value="ESP88082.1"/>
    <property type="molecule type" value="Genomic_DNA"/>
</dbReference>
<evidence type="ECO:0000256" key="4">
    <source>
        <dbReference type="SAM" id="Coils"/>
    </source>
</evidence>
<evidence type="ECO:0000259" key="7">
    <source>
        <dbReference type="PROSITE" id="PS50885"/>
    </source>
</evidence>
<evidence type="ECO:0000256" key="3">
    <source>
        <dbReference type="PROSITE-ProRule" id="PRU00284"/>
    </source>
</evidence>
<organism evidence="8 9">
    <name type="scientific">Candidatus Halobonum tyrrellensis G22</name>
    <dbReference type="NCBI Taxonomy" id="1324957"/>
    <lineage>
        <taxon>Archaea</taxon>
        <taxon>Methanobacteriati</taxon>
        <taxon>Methanobacteriota</taxon>
        <taxon>Stenosarchaea group</taxon>
        <taxon>Halobacteria</taxon>
        <taxon>Halobacteriales</taxon>
        <taxon>Haloferacaceae</taxon>
        <taxon>Candidatus Halobonum</taxon>
    </lineage>
</organism>
<protein>
    <submittedName>
        <fullName evidence="8">Transducer protein htrI</fullName>
    </submittedName>
</protein>
<gene>
    <name evidence="8" type="ORF">K933_11049</name>
</gene>
<dbReference type="GO" id="GO:0016020">
    <property type="term" value="C:membrane"/>
    <property type="evidence" value="ECO:0007669"/>
    <property type="project" value="InterPro"/>
</dbReference>
<accession>V4IY44</accession>
<dbReference type="SMART" id="SM00304">
    <property type="entry name" value="HAMP"/>
    <property type="match status" value="2"/>
</dbReference>
<evidence type="ECO:0000256" key="1">
    <source>
        <dbReference type="ARBA" id="ARBA00023224"/>
    </source>
</evidence>
<dbReference type="Gene3D" id="6.10.250.1910">
    <property type="match status" value="1"/>
</dbReference>
<evidence type="ECO:0000313" key="8">
    <source>
        <dbReference type="EMBL" id="ESP88082.1"/>
    </source>
</evidence>
<dbReference type="InterPro" id="IPR004090">
    <property type="entry name" value="Chemotax_Me-accpt_rcpt"/>
</dbReference>
<keyword evidence="9" id="KW-1185">Reference proteome</keyword>
<comment type="caution">
    <text evidence="8">The sequence shown here is derived from an EMBL/GenBank/DDBJ whole genome shotgun (WGS) entry which is preliminary data.</text>
</comment>
<feature type="region of interest" description="Disordered" evidence="5">
    <location>
        <begin position="493"/>
        <end position="536"/>
    </location>
</feature>
<dbReference type="STRING" id="1324957.K933_11049"/>
<dbReference type="SUPFAM" id="SSF58104">
    <property type="entry name" value="Methyl-accepting chemotaxis protein (MCP) signaling domain"/>
    <property type="match status" value="1"/>
</dbReference>
<keyword evidence="1 3" id="KW-0807">Transducer</keyword>
<dbReference type="PROSITE" id="PS50885">
    <property type="entry name" value="HAMP"/>
    <property type="match status" value="2"/>
</dbReference>
<dbReference type="GO" id="GO:0006935">
    <property type="term" value="P:chemotaxis"/>
    <property type="evidence" value="ECO:0007669"/>
    <property type="project" value="InterPro"/>
</dbReference>
<name>V4IY44_9EURY</name>
<sequence>MVRLLRRSFAAKLLVGFALTTAATVGYGLVTGNVVGTILMSTAGQVVLGAYLGTNTVVSMRTLEAQTEAIADGDLDVRVRASRVDELGRVYNSVDRMRGSLAARIADADEARAEAEAAEERAQSMAADYRLTASDYAETMRAVAAGDLGRRVDVDRDHEAMETVGEAFNDTVDELEAALARVNAFAADIADGAVDVRSAAERIDDRTDDVLAATDDIDAATDEQRATAREGADETADLSATAEEVAATTESLVETTDEAADASADARVAAGDAIETMDDVDSTMSDAVDRIETLDDATAEITEAAELIREIAEQTNMLALNASIEAARAGGGGDAGADGEGFAVVAEEVKRLAEDTGDRADAIAGMIDEVRTETERAVESIRATSERVSDGSATVAEAVDRLDDIATAVEDLDQGVREISDATAQQASAAAGVSETIDTLAANSDRTAERAAAANTAASEQSPAVDAVVEESEAFRERSADLLDALSTFEVRESAADGPAGGASAGGTAGPSGSTPRAVGDGGVETDGGREGGDGR</sequence>
<dbReference type="PANTHER" id="PTHR32089:SF112">
    <property type="entry name" value="LYSOZYME-LIKE PROTEIN-RELATED"/>
    <property type="match status" value="1"/>
</dbReference>
<feature type="compositionally biased region" description="Basic and acidic residues" evidence="5">
    <location>
        <begin position="527"/>
        <end position="536"/>
    </location>
</feature>
<dbReference type="Gene3D" id="1.10.287.950">
    <property type="entry name" value="Methyl-accepting chemotaxis protein"/>
    <property type="match status" value="1"/>
</dbReference>
<feature type="domain" description="HAMP" evidence="7">
    <location>
        <begin position="54"/>
        <end position="106"/>
    </location>
</feature>
<dbReference type="PANTHER" id="PTHR32089">
    <property type="entry name" value="METHYL-ACCEPTING CHEMOTAXIS PROTEIN MCPB"/>
    <property type="match status" value="1"/>
</dbReference>
<dbReference type="RefSeq" id="WP_023394790.1">
    <property type="nucleotide sequence ID" value="NZ_ASGZ01000035.1"/>
</dbReference>
<dbReference type="PRINTS" id="PR00260">
    <property type="entry name" value="CHEMTRNSDUCR"/>
</dbReference>
<dbReference type="Proteomes" id="UP000017840">
    <property type="component" value="Unassembled WGS sequence"/>
</dbReference>
<feature type="domain" description="HAMP" evidence="7">
    <location>
        <begin position="137"/>
        <end position="180"/>
    </location>
</feature>
<dbReference type="AlphaFoldDB" id="V4IY44"/>
<keyword evidence="4" id="KW-0175">Coiled coil</keyword>
<dbReference type="Pfam" id="PF00015">
    <property type="entry name" value="MCPsignal"/>
    <property type="match status" value="1"/>
</dbReference>
<reference evidence="8 9" key="1">
    <citation type="journal article" date="2013" name="Genome Announc.">
        <title>Draft Genome Sequence of 'Candidatus Halobonum tyrrellensis' Strain G22, Isolated from the Hypersaline Waters of Lake Tyrrell, Australia.</title>
        <authorList>
            <person name="Ugalde J.A."/>
            <person name="Narasingarao P."/>
            <person name="Kuo S."/>
            <person name="Podell S."/>
            <person name="Allen E.E."/>
        </authorList>
    </citation>
    <scope>NUCLEOTIDE SEQUENCE [LARGE SCALE GENOMIC DNA]</scope>
    <source>
        <strain evidence="8 9">G22</strain>
    </source>
</reference>
<dbReference type="OrthoDB" id="8523at2157"/>
<proteinExistence type="inferred from homology"/>
<evidence type="ECO:0000313" key="9">
    <source>
        <dbReference type="Proteomes" id="UP000017840"/>
    </source>
</evidence>